<protein>
    <recommendedName>
        <fullName evidence="6">RNA polymerase II-associated factor 1 homolog</fullName>
    </recommendedName>
</protein>
<proteinExistence type="inferred from homology"/>
<evidence type="ECO:0000256" key="2">
    <source>
        <dbReference type="ARBA" id="ARBA00007560"/>
    </source>
</evidence>
<organism evidence="5">
    <name type="scientific">Phaeocystis antarctica</name>
    <dbReference type="NCBI Taxonomy" id="33657"/>
    <lineage>
        <taxon>Eukaryota</taxon>
        <taxon>Haptista</taxon>
        <taxon>Haptophyta</taxon>
        <taxon>Prymnesiophyceae</taxon>
        <taxon>Phaeocystales</taxon>
        <taxon>Phaeocystaceae</taxon>
        <taxon>Phaeocystis</taxon>
    </lineage>
</organism>
<evidence type="ECO:0008006" key="6">
    <source>
        <dbReference type="Google" id="ProtNLM"/>
    </source>
</evidence>
<feature type="compositionally biased region" description="Basic and acidic residues" evidence="4">
    <location>
        <begin position="138"/>
        <end position="193"/>
    </location>
</feature>
<dbReference type="GO" id="GO:0006368">
    <property type="term" value="P:transcription elongation by RNA polymerase II"/>
    <property type="evidence" value="ECO:0007669"/>
    <property type="project" value="InterPro"/>
</dbReference>
<comment type="subcellular location">
    <subcellularLocation>
        <location evidence="1">Nucleus</location>
    </subcellularLocation>
</comment>
<keyword evidence="3" id="KW-0539">Nucleus</keyword>
<comment type="similarity">
    <text evidence="2">Belongs to the PAF1 family.</text>
</comment>
<feature type="region of interest" description="Disordered" evidence="4">
    <location>
        <begin position="1"/>
        <end position="193"/>
    </location>
</feature>
<sequence>MSGPSAALAPMADSSAARDANDFLASLGGSLAPPPPQQPGPPGPPGRPGPPPHHAPPLPPPPPSGGWGAQSRGPPAPPPGGSSWSMAPGASGGWGGGGGGGAPMHGMQAQGSASAAPPPPQPPPHGHGGGSGGAPPKPPKEARPHRVEDPAAREKHRREREVRHAADKEKEKDRAKKDKELKRKREEEDRQRQKRLDWIPMSSSGMGAKLRELGEFIAPYSFSNALPEVPSDPKLLTVSFNKEAFVRYRYDSTTEATHKYELLAEPDLGIPIDLVDPQAYEAPEGAVAEPEDAALLSDVAMAQATGARGANAHQYKQQLRSEVTWLRKTPIMGNNLYEAVHKQQKQNTERQHVVAASRELATVPQGKPTLQEQVEKIEGIFDEAAALDFRDGHSSVKHPTKPELTPVSVRPVLPDFECWCNNYVLMHFDTDPSLDVSGSAADAQERCADALIKGFATKEQVGATEIKHDFLAYLLPKPEVEGAEQELEWVREYAYELRPKDIDTAGYFLNFHEGQVVYNEYASKIALTRKTFQNVMATRPSRITISRRELEEEEVNARKVEKEKVSYLLPPPQAVLALTHQAVAEE</sequence>
<evidence type="ECO:0000256" key="4">
    <source>
        <dbReference type="SAM" id="MobiDB-lite"/>
    </source>
</evidence>
<dbReference type="GO" id="GO:0016593">
    <property type="term" value="C:Cdc73/Paf1 complex"/>
    <property type="evidence" value="ECO:0007669"/>
    <property type="project" value="InterPro"/>
</dbReference>
<dbReference type="PANTHER" id="PTHR23188">
    <property type="entry name" value="RNA POLYMERASE II-ASSOCIATED FACTOR 1 HOMOLOG"/>
    <property type="match status" value="1"/>
</dbReference>
<dbReference type="GO" id="GO:0000993">
    <property type="term" value="F:RNA polymerase II complex binding"/>
    <property type="evidence" value="ECO:0007669"/>
    <property type="project" value="TreeGrafter"/>
</dbReference>
<evidence type="ECO:0000313" key="5">
    <source>
        <dbReference type="EMBL" id="CAD8495712.1"/>
    </source>
</evidence>
<dbReference type="EMBL" id="HBEP01024019">
    <property type="protein sequence ID" value="CAD8495712.1"/>
    <property type="molecule type" value="Transcribed_RNA"/>
</dbReference>
<gene>
    <name evidence="5" type="ORF">PANT1444_LOCUS13599</name>
</gene>
<feature type="compositionally biased region" description="Low complexity" evidence="4">
    <location>
        <begin position="1"/>
        <end position="17"/>
    </location>
</feature>
<feature type="compositionally biased region" description="Pro residues" evidence="4">
    <location>
        <begin position="32"/>
        <end position="64"/>
    </location>
</feature>
<name>A0A7S0HQB7_9EUKA</name>
<evidence type="ECO:0000256" key="1">
    <source>
        <dbReference type="ARBA" id="ARBA00004123"/>
    </source>
</evidence>
<feature type="compositionally biased region" description="Low complexity" evidence="4">
    <location>
        <begin position="104"/>
        <end position="115"/>
    </location>
</feature>
<dbReference type="Pfam" id="PF03985">
    <property type="entry name" value="Paf1"/>
    <property type="match status" value="1"/>
</dbReference>
<reference evidence="5" key="1">
    <citation type="submission" date="2021-01" db="EMBL/GenBank/DDBJ databases">
        <authorList>
            <person name="Corre E."/>
            <person name="Pelletier E."/>
            <person name="Niang G."/>
            <person name="Scheremetjew M."/>
            <person name="Finn R."/>
            <person name="Kale V."/>
            <person name="Holt S."/>
            <person name="Cochrane G."/>
            <person name="Meng A."/>
            <person name="Brown T."/>
            <person name="Cohen L."/>
        </authorList>
    </citation>
    <scope>NUCLEOTIDE SEQUENCE</scope>
    <source>
        <strain evidence="5">CCMP1374</strain>
    </source>
</reference>
<dbReference type="InterPro" id="IPR007133">
    <property type="entry name" value="RNA_pol_II-assoc_Paf1"/>
</dbReference>
<feature type="compositionally biased region" description="Gly residues" evidence="4">
    <location>
        <begin position="90"/>
        <end position="103"/>
    </location>
</feature>
<dbReference type="GO" id="GO:0003682">
    <property type="term" value="F:chromatin binding"/>
    <property type="evidence" value="ECO:0007669"/>
    <property type="project" value="TreeGrafter"/>
</dbReference>
<dbReference type="AlphaFoldDB" id="A0A7S0HQB7"/>
<evidence type="ECO:0000256" key="3">
    <source>
        <dbReference type="ARBA" id="ARBA00023242"/>
    </source>
</evidence>
<dbReference type="PANTHER" id="PTHR23188:SF12">
    <property type="entry name" value="RNA POLYMERASE II-ASSOCIATED FACTOR 1 HOMOLOG"/>
    <property type="match status" value="1"/>
</dbReference>
<accession>A0A7S0HQB7</accession>
<feature type="compositionally biased region" description="Pro residues" evidence="4">
    <location>
        <begin position="116"/>
        <end position="125"/>
    </location>
</feature>